<accession>A0A1R3RAW0</accession>
<feature type="domain" description="Leucine-rich repeat" evidence="1">
    <location>
        <begin position="148"/>
        <end position="428"/>
    </location>
</feature>
<dbReference type="VEuPathDB" id="FungiDB:ASPCADRAFT_210951"/>
<dbReference type="AlphaFoldDB" id="A0A1R3RAW0"/>
<proteinExistence type="predicted"/>
<gene>
    <name evidence="2" type="ORF">ASPCADRAFT_210951</name>
</gene>
<name>A0A1R3RAW0_ASPC5</name>
<evidence type="ECO:0000313" key="3">
    <source>
        <dbReference type="Proteomes" id="UP000188318"/>
    </source>
</evidence>
<dbReference type="InterPro" id="IPR056867">
    <property type="entry name" value="LRR_15"/>
</dbReference>
<evidence type="ECO:0000259" key="1">
    <source>
        <dbReference type="Pfam" id="PF24969"/>
    </source>
</evidence>
<dbReference type="EMBL" id="KV907510">
    <property type="protein sequence ID" value="OOF91602.1"/>
    <property type="molecule type" value="Genomic_DNA"/>
</dbReference>
<keyword evidence="3" id="KW-1185">Reference proteome</keyword>
<dbReference type="Pfam" id="PF24969">
    <property type="entry name" value="LRR_15"/>
    <property type="match status" value="1"/>
</dbReference>
<dbReference type="STRING" id="602072.A0A1R3RAW0"/>
<evidence type="ECO:0000313" key="2">
    <source>
        <dbReference type="EMBL" id="OOF91602.1"/>
    </source>
</evidence>
<reference evidence="3" key="1">
    <citation type="journal article" date="2017" name="Genome Biol.">
        <title>Comparative genomics reveals high biological diversity and specific adaptations in the industrially and medically important fungal genus Aspergillus.</title>
        <authorList>
            <person name="de Vries R.P."/>
            <person name="Riley R."/>
            <person name="Wiebenga A."/>
            <person name="Aguilar-Osorio G."/>
            <person name="Amillis S."/>
            <person name="Uchima C.A."/>
            <person name="Anderluh G."/>
            <person name="Asadollahi M."/>
            <person name="Askin M."/>
            <person name="Barry K."/>
            <person name="Battaglia E."/>
            <person name="Bayram O."/>
            <person name="Benocci T."/>
            <person name="Braus-Stromeyer S.A."/>
            <person name="Caldana C."/>
            <person name="Canovas D."/>
            <person name="Cerqueira G.C."/>
            <person name="Chen F."/>
            <person name="Chen W."/>
            <person name="Choi C."/>
            <person name="Clum A."/>
            <person name="Dos Santos R.A."/>
            <person name="Damasio A.R."/>
            <person name="Diallinas G."/>
            <person name="Emri T."/>
            <person name="Fekete E."/>
            <person name="Flipphi M."/>
            <person name="Freyberg S."/>
            <person name="Gallo A."/>
            <person name="Gournas C."/>
            <person name="Habgood R."/>
            <person name="Hainaut M."/>
            <person name="Harispe M.L."/>
            <person name="Henrissat B."/>
            <person name="Hilden K.S."/>
            <person name="Hope R."/>
            <person name="Hossain A."/>
            <person name="Karabika E."/>
            <person name="Karaffa L."/>
            <person name="Karanyi Z."/>
            <person name="Krasevec N."/>
            <person name="Kuo A."/>
            <person name="Kusch H."/>
            <person name="LaButti K."/>
            <person name="Lagendijk E.L."/>
            <person name="Lapidus A."/>
            <person name="Levasseur A."/>
            <person name="Lindquist E."/>
            <person name="Lipzen A."/>
            <person name="Logrieco A.F."/>
            <person name="MacCabe A."/>
            <person name="Maekelae M.R."/>
            <person name="Malavazi I."/>
            <person name="Melin P."/>
            <person name="Meyer V."/>
            <person name="Mielnichuk N."/>
            <person name="Miskei M."/>
            <person name="Molnar A.P."/>
            <person name="Mule G."/>
            <person name="Ngan C.Y."/>
            <person name="Orejas M."/>
            <person name="Orosz E."/>
            <person name="Ouedraogo J.P."/>
            <person name="Overkamp K.M."/>
            <person name="Park H.-S."/>
            <person name="Perrone G."/>
            <person name="Piumi F."/>
            <person name="Punt P.J."/>
            <person name="Ram A.F."/>
            <person name="Ramon A."/>
            <person name="Rauscher S."/>
            <person name="Record E."/>
            <person name="Riano-Pachon D.M."/>
            <person name="Robert V."/>
            <person name="Roehrig J."/>
            <person name="Ruller R."/>
            <person name="Salamov A."/>
            <person name="Salih N.S."/>
            <person name="Samson R.A."/>
            <person name="Sandor E."/>
            <person name="Sanguinetti M."/>
            <person name="Schuetze T."/>
            <person name="Sepcic K."/>
            <person name="Shelest E."/>
            <person name="Sherlock G."/>
            <person name="Sophianopoulou V."/>
            <person name="Squina F.M."/>
            <person name="Sun H."/>
            <person name="Susca A."/>
            <person name="Todd R.B."/>
            <person name="Tsang A."/>
            <person name="Unkles S.E."/>
            <person name="van de Wiele N."/>
            <person name="van Rossen-Uffink D."/>
            <person name="Oliveira J.V."/>
            <person name="Vesth T.C."/>
            <person name="Visser J."/>
            <person name="Yu J.-H."/>
            <person name="Zhou M."/>
            <person name="Andersen M.R."/>
            <person name="Archer D.B."/>
            <person name="Baker S.E."/>
            <person name="Benoit I."/>
            <person name="Brakhage A.A."/>
            <person name="Braus G.H."/>
            <person name="Fischer R."/>
            <person name="Frisvad J.C."/>
            <person name="Goldman G.H."/>
            <person name="Houbraken J."/>
            <person name="Oakley B."/>
            <person name="Pocsi I."/>
            <person name="Scazzocchio C."/>
            <person name="Seiboth B."/>
            <person name="vanKuyk P.A."/>
            <person name="Wortman J."/>
            <person name="Dyer P.S."/>
            <person name="Grigoriev I.V."/>
        </authorList>
    </citation>
    <scope>NUCLEOTIDE SEQUENCE [LARGE SCALE GENOMIC DNA]</scope>
    <source>
        <strain evidence="3">ITEM 5010</strain>
    </source>
</reference>
<protein>
    <recommendedName>
        <fullName evidence="1">Leucine-rich repeat domain-containing protein</fullName>
    </recommendedName>
</protein>
<dbReference type="OrthoDB" id="2520703at2759"/>
<dbReference type="Proteomes" id="UP000188318">
    <property type="component" value="Unassembled WGS sequence"/>
</dbReference>
<sequence>MDLFPILGLAKFSQVVDFAKTQFPYLRCIEFIPPLTLFNMSLPLPNDILLLVGEYVEDYRDRYNLLFVCRHFHDLFLRLVYQAASLKDCSQTRSFLGALLRRPELARAVRALDFHDWQSRSTSTPSSTASDEDLVPFTQWAHTLSHTAEEYMQWEQDLRDNVEEAWIALLLPLVSNLRHLQLVYPKQNLYLDRMMQRVMRGEKPFDDHPVFRVLQDVSLNHLADEDSRGSYQPSQVLPFFQLPSMRTFSADSVIESTHPQEDEPESAQPVEIPMPGTSPISEITLNASNGSQGMQSLIASCASLKSFKYQHSDEHLLAEGFRPSAFLESLAGSKDSLQTLWLDNYGTHLPFTIAGANETHDEWFGPLTEFTSLKDIRIRLPNLLDVRYQYEPSCPLTDVLPSSVESLYVEECKENSLGMLIGQLKMVLNKRKTQFAGLQRLDIEGFFHDEDDEDASGYQPAGPGEKAIKPRVYETAEPLHRACAEAGIDLYIRDRACLTREVV</sequence>
<dbReference type="OMA" id="HDEWFGS"/>
<organism evidence="2 3">
    <name type="scientific">Aspergillus carbonarius (strain ITEM 5010)</name>
    <dbReference type="NCBI Taxonomy" id="602072"/>
    <lineage>
        <taxon>Eukaryota</taxon>
        <taxon>Fungi</taxon>
        <taxon>Dikarya</taxon>
        <taxon>Ascomycota</taxon>
        <taxon>Pezizomycotina</taxon>
        <taxon>Eurotiomycetes</taxon>
        <taxon>Eurotiomycetidae</taxon>
        <taxon>Eurotiales</taxon>
        <taxon>Aspergillaceae</taxon>
        <taxon>Aspergillus</taxon>
        <taxon>Aspergillus subgen. Circumdati</taxon>
    </lineage>
</organism>